<protein>
    <recommendedName>
        <fullName evidence="4">Lipoprotein</fullName>
    </recommendedName>
</protein>
<sequence length="166" mass="18454">MIKRFLILLTISSVLVGCSSEKKEKGPGLGNRNQPKEEEASLSSVEQLDKILQNSIKESNVLLSQFNKSLDGFYTGNTSNSQFATVVSGIVNDSHELVSSVEKEDVDPTVFELQQKLVAHLNQQHGLFLNAVDMANQEKVNKDTLRNTYLEIKQEQAAIMNGWNNS</sequence>
<organism evidence="2 3">
    <name type="scientific">Metabacillus herbersteinensis</name>
    <dbReference type="NCBI Taxonomy" id="283816"/>
    <lineage>
        <taxon>Bacteria</taxon>
        <taxon>Bacillati</taxon>
        <taxon>Bacillota</taxon>
        <taxon>Bacilli</taxon>
        <taxon>Bacillales</taxon>
        <taxon>Bacillaceae</taxon>
        <taxon>Metabacillus</taxon>
    </lineage>
</organism>
<dbReference type="Proteomes" id="UP001589854">
    <property type="component" value="Unassembled WGS sequence"/>
</dbReference>
<proteinExistence type="predicted"/>
<dbReference type="PROSITE" id="PS51257">
    <property type="entry name" value="PROKAR_LIPOPROTEIN"/>
    <property type="match status" value="1"/>
</dbReference>
<evidence type="ECO:0008006" key="4">
    <source>
        <dbReference type="Google" id="ProtNLM"/>
    </source>
</evidence>
<comment type="caution">
    <text evidence="2">The sequence shown here is derived from an EMBL/GenBank/DDBJ whole genome shotgun (WGS) entry which is preliminary data.</text>
</comment>
<dbReference type="EMBL" id="JBHLVO010000022">
    <property type="protein sequence ID" value="MFC0273633.1"/>
    <property type="molecule type" value="Genomic_DNA"/>
</dbReference>
<evidence type="ECO:0000313" key="2">
    <source>
        <dbReference type="EMBL" id="MFC0273633.1"/>
    </source>
</evidence>
<feature type="region of interest" description="Disordered" evidence="1">
    <location>
        <begin position="21"/>
        <end position="42"/>
    </location>
</feature>
<reference evidence="2 3" key="1">
    <citation type="submission" date="2024-09" db="EMBL/GenBank/DDBJ databases">
        <authorList>
            <person name="Sun Q."/>
            <person name="Mori K."/>
        </authorList>
    </citation>
    <scope>NUCLEOTIDE SEQUENCE [LARGE SCALE GENOMIC DNA]</scope>
    <source>
        <strain evidence="2 3">CCM 7228</strain>
    </source>
</reference>
<name>A0ABV6GIW8_9BACI</name>
<keyword evidence="3" id="KW-1185">Reference proteome</keyword>
<accession>A0ABV6GIW8</accession>
<evidence type="ECO:0000256" key="1">
    <source>
        <dbReference type="SAM" id="MobiDB-lite"/>
    </source>
</evidence>
<evidence type="ECO:0000313" key="3">
    <source>
        <dbReference type="Proteomes" id="UP001589854"/>
    </source>
</evidence>
<gene>
    <name evidence="2" type="ORF">ACFFIX_19765</name>
</gene>